<organism evidence="2 3">
    <name type="scientific">Zafaria cholistanensis</name>
    <dbReference type="NCBI Taxonomy" id="1682741"/>
    <lineage>
        <taxon>Bacteria</taxon>
        <taxon>Bacillati</taxon>
        <taxon>Actinomycetota</taxon>
        <taxon>Actinomycetes</taxon>
        <taxon>Micrococcales</taxon>
        <taxon>Micrococcaceae</taxon>
        <taxon>Zafaria</taxon>
    </lineage>
</organism>
<feature type="transmembrane region" description="Helical" evidence="1">
    <location>
        <begin position="140"/>
        <end position="160"/>
    </location>
</feature>
<protein>
    <recommendedName>
        <fullName evidence="4">Acyltransferase</fullName>
    </recommendedName>
</protein>
<sequence>MGLVGLLRRKRTVVAAFGLLWMGSIADVFLAVESQALHNVFRFGLMFTAGMILYMFRDRIIVSWAWIAIAALIVGTSSLLPEYRLIAAIPLAYLCIALGVMVKGPQLRLKNDLSYGFYIYAFPMQQLLATVGLTSAGLGVFMLSSILATFPLAAASWFLIERPTLRLKTASAHLTVSPASSSVK</sequence>
<keyword evidence="3" id="KW-1185">Reference proteome</keyword>
<comment type="caution">
    <text evidence="2">The sequence shown here is derived from an EMBL/GenBank/DDBJ whole genome shotgun (WGS) entry which is preliminary data.</text>
</comment>
<dbReference type="Proteomes" id="UP000325307">
    <property type="component" value="Unassembled WGS sequence"/>
</dbReference>
<proteinExistence type="predicted"/>
<feature type="transmembrane region" description="Helical" evidence="1">
    <location>
        <begin position="85"/>
        <end position="103"/>
    </location>
</feature>
<keyword evidence="1" id="KW-1133">Transmembrane helix</keyword>
<reference evidence="2 3" key="1">
    <citation type="submission" date="2019-09" db="EMBL/GenBank/DDBJ databases">
        <title>Arthrobacter zafarii sp. nov., a moderately thermotolerant and halotolerant actinobacterium isolated from Cholistan desert soil of Pakistan.</title>
        <authorList>
            <person name="Amin A."/>
            <person name="Ahmed I."/>
            <person name="Khalid N."/>
            <person name="Schumann P."/>
            <person name="Busse H.J."/>
            <person name="Khan I.U."/>
            <person name="Li S."/>
            <person name="Li W.J."/>
        </authorList>
    </citation>
    <scope>NUCLEOTIDE SEQUENCE [LARGE SCALE GENOMIC DNA]</scope>
    <source>
        <strain evidence="2 3">NCCP-1664</strain>
    </source>
</reference>
<dbReference type="AlphaFoldDB" id="A0A5A7NL54"/>
<feature type="transmembrane region" description="Helical" evidence="1">
    <location>
        <begin position="12"/>
        <end position="30"/>
    </location>
</feature>
<feature type="transmembrane region" description="Helical" evidence="1">
    <location>
        <begin position="61"/>
        <end position="79"/>
    </location>
</feature>
<keyword evidence="1" id="KW-0812">Transmembrane</keyword>
<feature type="transmembrane region" description="Helical" evidence="1">
    <location>
        <begin position="115"/>
        <end position="134"/>
    </location>
</feature>
<keyword evidence="1" id="KW-0472">Membrane</keyword>
<accession>A0A5A7NL54</accession>
<evidence type="ECO:0000313" key="2">
    <source>
        <dbReference type="EMBL" id="GER21684.1"/>
    </source>
</evidence>
<feature type="transmembrane region" description="Helical" evidence="1">
    <location>
        <begin position="36"/>
        <end position="54"/>
    </location>
</feature>
<gene>
    <name evidence="2" type="ORF">NCCP1664_01810</name>
</gene>
<name>A0A5A7NL54_9MICC</name>
<evidence type="ECO:0000313" key="3">
    <source>
        <dbReference type="Proteomes" id="UP000325307"/>
    </source>
</evidence>
<evidence type="ECO:0008006" key="4">
    <source>
        <dbReference type="Google" id="ProtNLM"/>
    </source>
</evidence>
<evidence type="ECO:0000256" key="1">
    <source>
        <dbReference type="SAM" id="Phobius"/>
    </source>
</evidence>
<dbReference type="EMBL" id="BKDJ01000001">
    <property type="protein sequence ID" value="GER21684.1"/>
    <property type="molecule type" value="Genomic_DNA"/>
</dbReference>